<dbReference type="SUPFAM" id="SSF48452">
    <property type="entry name" value="TPR-like"/>
    <property type="match status" value="1"/>
</dbReference>
<feature type="chain" id="PRO_5041997962" description="TPR repeat-containing protein" evidence="1">
    <location>
        <begin position="19"/>
        <end position="225"/>
    </location>
</feature>
<sequence>MKIIYIVILLSISGCAHIDYAPSVNPHTALSDIVTKYALNSSALTCEGVSAVNCLALVHELNQLMLEHPNNKVILSVSAYALYKSGRANQAQSVINKLLNLPNPPLNALSLGINLAIEQGNLAKAKQIAQYAIDEFGTEASPYLQMASIYYAQGHYVIAANYLELAYKFGTHKSHYYYHKGLIAEATPDNALACHYYNEAIGFDAQHSQATARYAKLSVLGNCKS</sequence>
<proteinExistence type="predicted"/>
<protein>
    <recommendedName>
        <fullName evidence="4">TPR repeat-containing protein</fullName>
    </recommendedName>
</protein>
<evidence type="ECO:0000256" key="1">
    <source>
        <dbReference type="SAM" id="SignalP"/>
    </source>
</evidence>
<keyword evidence="1" id="KW-0732">Signal</keyword>
<name>A0AAD0XCS8_9GAMM</name>
<organism evidence="2 3">
    <name type="scientific">Pseudoalteromonas agarivorans</name>
    <dbReference type="NCBI Taxonomy" id="176102"/>
    <lineage>
        <taxon>Bacteria</taxon>
        <taxon>Pseudomonadati</taxon>
        <taxon>Pseudomonadota</taxon>
        <taxon>Gammaproteobacteria</taxon>
        <taxon>Alteromonadales</taxon>
        <taxon>Pseudoalteromonadaceae</taxon>
        <taxon>Pseudoalteromonas</taxon>
    </lineage>
</organism>
<dbReference type="Gene3D" id="1.25.40.10">
    <property type="entry name" value="Tetratricopeptide repeat domain"/>
    <property type="match status" value="1"/>
</dbReference>
<reference evidence="2 3" key="1">
    <citation type="submission" date="2018-10" db="EMBL/GenBank/DDBJ databases">
        <title>Complete Genome Sequence and Transcriptomic Profiles of a Marine Bacterium, Pseudoalteromonas agarivorans Hao 2018.</title>
        <authorList>
            <person name="Hao L."/>
        </authorList>
    </citation>
    <scope>NUCLEOTIDE SEQUENCE [LARGE SCALE GENOMIC DNA]</scope>
    <source>
        <strain evidence="2 3">Hao 2018</strain>
    </source>
</reference>
<dbReference type="Proteomes" id="UP000279995">
    <property type="component" value="Chromosome I"/>
</dbReference>
<accession>A0AAD0XCS8</accession>
<gene>
    <name evidence="2" type="ORF">D9T18_08005</name>
</gene>
<feature type="signal peptide" evidence="1">
    <location>
        <begin position="1"/>
        <end position="18"/>
    </location>
</feature>
<dbReference type="EMBL" id="CP033065">
    <property type="protein sequence ID" value="AYM86653.1"/>
    <property type="molecule type" value="Genomic_DNA"/>
</dbReference>
<evidence type="ECO:0008006" key="4">
    <source>
        <dbReference type="Google" id="ProtNLM"/>
    </source>
</evidence>
<evidence type="ECO:0000313" key="2">
    <source>
        <dbReference type="EMBL" id="AYM86653.1"/>
    </source>
</evidence>
<dbReference type="AlphaFoldDB" id="A0AAD0XCS8"/>
<dbReference type="InterPro" id="IPR011990">
    <property type="entry name" value="TPR-like_helical_dom_sf"/>
</dbReference>
<dbReference type="PROSITE" id="PS51257">
    <property type="entry name" value="PROKAR_LIPOPROTEIN"/>
    <property type="match status" value="1"/>
</dbReference>
<dbReference type="RefSeq" id="WP_121637483.1">
    <property type="nucleotide sequence ID" value="NZ_CP033065.1"/>
</dbReference>
<evidence type="ECO:0000313" key="3">
    <source>
        <dbReference type="Proteomes" id="UP000279995"/>
    </source>
</evidence>